<proteinExistence type="predicted"/>
<gene>
    <name evidence="1" type="ORF">DPMN_022817</name>
</gene>
<protein>
    <submittedName>
        <fullName evidence="1">Uncharacterized protein</fullName>
    </submittedName>
</protein>
<accession>A0A9D4NN35</accession>
<dbReference type="Proteomes" id="UP000828390">
    <property type="component" value="Unassembled WGS sequence"/>
</dbReference>
<keyword evidence="2" id="KW-1185">Reference proteome</keyword>
<feature type="non-terminal residue" evidence="1">
    <location>
        <position position="1"/>
    </location>
</feature>
<reference evidence="1" key="2">
    <citation type="submission" date="2020-11" db="EMBL/GenBank/DDBJ databases">
        <authorList>
            <person name="McCartney M.A."/>
            <person name="Auch B."/>
            <person name="Kono T."/>
            <person name="Mallez S."/>
            <person name="Becker A."/>
            <person name="Gohl D.M."/>
            <person name="Silverstein K.A.T."/>
            <person name="Koren S."/>
            <person name="Bechman K.B."/>
            <person name="Herman A."/>
            <person name="Abrahante J.E."/>
            <person name="Garbe J."/>
        </authorList>
    </citation>
    <scope>NUCLEOTIDE SEQUENCE</scope>
    <source>
        <strain evidence="1">Duluth1</strain>
        <tissue evidence="1">Whole animal</tissue>
    </source>
</reference>
<sequence>DGLPEVLAEKVSLLPELLKVTKAENTHLSYKRGFNRWRRWGYANGLSSGDALPAKAFQSPEETIGVAAFIVAYEEGLSTLIGVASFIVAYEEGLCRSIAYEEGLVPAYSMPGVVSSALTDRQTYWFTAVIAHDDLYGHDNDENDVYNDAVVAIVVDDVVVVVIVNDDDDDKKSNTEHT</sequence>
<name>A0A9D4NN35_DREPO</name>
<reference evidence="1" key="1">
    <citation type="journal article" date="2019" name="bioRxiv">
        <title>The Genome of the Zebra Mussel, Dreissena polymorpha: A Resource for Invasive Species Research.</title>
        <authorList>
            <person name="McCartney M.A."/>
            <person name="Auch B."/>
            <person name="Kono T."/>
            <person name="Mallez S."/>
            <person name="Zhang Y."/>
            <person name="Obille A."/>
            <person name="Becker A."/>
            <person name="Abrahante J.E."/>
            <person name="Garbe J."/>
            <person name="Badalamenti J.P."/>
            <person name="Herman A."/>
            <person name="Mangelson H."/>
            <person name="Liachko I."/>
            <person name="Sullivan S."/>
            <person name="Sone E.D."/>
            <person name="Koren S."/>
            <person name="Silverstein K.A.T."/>
            <person name="Beckman K.B."/>
            <person name="Gohl D.M."/>
        </authorList>
    </citation>
    <scope>NUCLEOTIDE SEQUENCE</scope>
    <source>
        <strain evidence="1">Duluth1</strain>
        <tissue evidence="1">Whole animal</tissue>
    </source>
</reference>
<dbReference type="EMBL" id="JAIWYP010000001">
    <property type="protein sequence ID" value="KAH3898580.1"/>
    <property type="molecule type" value="Genomic_DNA"/>
</dbReference>
<evidence type="ECO:0000313" key="2">
    <source>
        <dbReference type="Proteomes" id="UP000828390"/>
    </source>
</evidence>
<evidence type="ECO:0000313" key="1">
    <source>
        <dbReference type="EMBL" id="KAH3898580.1"/>
    </source>
</evidence>
<comment type="caution">
    <text evidence="1">The sequence shown here is derived from an EMBL/GenBank/DDBJ whole genome shotgun (WGS) entry which is preliminary data.</text>
</comment>
<dbReference type="AlphaFoldDB" id="A0A9D4NN35"/>
<organism evidence="1 2">
    <name type="scientific">Dreissena polymorpha</name>
    <name type="common">Zebra mussel</name>
    <name type="synonym">Mytilus polymorpha</name>
    <dbReference type="NCBI Taxonomy" id="45954"/>
    <lineage>
        <taxon>Eukaryota</taxon>
        <taxon>Metazoa</taxon>
        <taxon>Spiralia</taxon>
        <taxon>Lophotrochozoa</taxon>
        <taxon>Mollusca</taxon>
        <taxon>Bivalvia</taxon>
        <taxon>Autobranchia</taxon>
        <taxon>Heteroconchia</taxon>
        <taxon>Euheterodonta</taxon>
        <taxon>Imparidentia</taxon>
        <taxon>Neoheterodontei</taxon>
        <taxon>Myida</taxon>
        <taxon>Dreissenoidea</taxon>
        <taxon>Dreissenidae</taxon>
        <taxon>Dreissena</taxon>
    </lineage>
</organism>